<evidence type="ECO:0000313" key="1">
    <source>
        <dbReference type="Proteomes" id="UP000025227"/>
    </source>
</evidence>
<organism evidence="1 2">
    <name type="scientific">Haemonchus contortus</name>
    <name type="common">Barber pole worm</name>
    <dbReference type="NCBI Taxonomy" id="6289"/>
    <lineage>
        <taxon>Eukaryota</taxon>
        <taxon>Metazoa</taxon>
        <taxon>Ecdysozoa</taxon>
        <taxon>Nematoda</taxon>
        <taxon>Chromadorea</taxon>
        <taxon>Rhabditida</taxon>
        <taxon>Rhabditina</taxon>
        <taxon>Rhabditomorpha</taxon>
        <taxon>Strongyloidea</taxon>
        <taxon>Trichostrongylidae</taxon>
        <taxon>Haemonchus</taxon>
    </lineage>
</organism>
<name>A0A7I4Z6Y4_HAECO</name>
<keyword evidence="1" id="KW-1185">Reference proteome</keyword>
<dbReference type="AlphaFoldDB" id="A0A7I4Z6Y4"/>
<dbReference type="WBParaSite" id="HCON_00183650-00001">
    <property type="protein sequence ID" value="HCON_00183650-00001"/>
    <property type="gene ID" value="HCON_00183650"/>
</dbReference>
<accession>A0A7I4Z6Y4</accession>
<reference evidence="2" key="1">
    <citation type="submission" date="2020-12" db="UniProtKB">
        <authorList>
            <consortium name="WormBaseParasite"/>
        </authorList>
    </citation>
    <scope>IDENTIFICATION</scope>
    <source>
        <strain evidence="2">MHco3</strain>
    </source>
</reference>
<proteinExistence type="predicted"/>
<evidence type="ECO:0000313" key="2">
    <source>
        <dbReference type="WBParaSite" id="HCON_00183650-00001"/>
    </source>
</evidence>
<dbReference type="OrthoDB" id="5871526at2759"/>
<sequence length="150" mass="16007">MLKEQRTCDICLRLGKSTAAANPVYDLVSRSNIFGNLCPKVMGDHVVNLFYANQAIGTSDEPYLRDSPPLSSQPCSFLIMGPSLTLPPDQEDAVRIGSGLLPLVAIQAAYGTRKTLVGSLIPALASVNSKNIIIVTTSTNAAVAQFTEIR</sequence>
<protein>
    <submittedName>
        <fullName evidence="2">AAA_12 domain-containing protein</fullName>
    </submittedName>
</protein>
<dbReference type="Proteomes" id="UP000025227">
    <property type="component" value="Unplaced"/>
</dbReference>